<feature type="compositionally biased region" description="Low complexity" evidence="12">
    <location>
        <begin position="51"/>
        <end position="66"/>
    </location>
</feature>
<dbReference type="Pfam" id="PF00007">
    <property type="entry name" value="Cys_knot"/>
    <property type="match status" value="1"/>
</dbReference>
<comment type="similarity">
    <text evidence="2">Belongs to the CCN family.</text>
</comment>
<dbReference type="PROSITE" id="PS01185">
    <property type="entry name" value="CTCK_1"/>
    <property type="match status" value="1"/>
</dbReference>
<dbReference type="InterPro" id="IPR001007">
    <property type="entry name" value="VWF_dom"/>
</dbReference>
<dbReference type="SMART" id="SM00041">
    <property type="entry name" value="CT"/>
    <property type="match status" value="1"/>
</dbReference>
<dbReference type="SUPFAM" id="SSF82895">
    <property type="entry name" value="TSP-1 type 1 repeat"/>
    <property type="match status" value="1"/>
</dbReference>
<evidence type="ECO:0000256" key="5">
    <source>
        <dbReference type="ARBA" id="ARBA00022729"/>
    </source>
</evidence>
<dbReference type="PANTHER" id="PTHR11348">
    <property type="entry name" value="CONNECTIVE TISSUE GROWTH FACTOR-RELATED"/>
    <property type="match status" value="1"/>
</dbReference>
<proteinExistence type="inferred from homology"/>
<dbReference type="SMART" id="SM00121">
    <property type="entry name" value="IB"/>
    <property type="match status" value="1"/>
</dbReference>
<dbReference type="Proteomes" id="UP001333110">
    <property type="component" value="Unassembled WGS sequence"/>
</dbReference>
<dbReference type="SUPFAM" id="SSF57603">
    <property type="entry name" value="FnI-like domain"/>
    <property type="match status" value="1"/>
</dbReference>
<feature type="domain" description="CTCK" evidence="13">
    <location>
        <begin position="508"/>
        <end position="582"/>
    </location>
</feature>
<dbReference type="PROSITE" id="PS01208">
    <property type="entry name" value="VWFC_1"/>
    <property type="match status" value="1"/>
</dbReference>
<feature type="compositionally biased region" description="Low complexity" evidence="12">
    <location>
        <begin position="8"/>
        <end position="42"/>
    </location>
</feature>
<dbReference type="GO" id="GO:0030335">
    <property type="term" value="P:positive regulation of cell migration"/>
    <property type="evidence" value="ECO:0007669"/>
    <property type="project" value="TreeGrafter"/>
</dbReference>
<comment type="caution">
    <text evidence="16">The sequence shown here is derived from an EMBL/GenBank/DDBJ whole genome shotgun (WGS) entry which is preliminary data.</text>
</comment>
<evidence type="ECO:0000259" key="14">
    <source>
        <dbReference type="PROSITE" id="PS50184"/>
    </source>
</evidence>
<dbReference type="PROSITE" id="PS01225">
    <property type="entry name" value="CTCK_2"/>
    <property type="match status" value="1"/>
</dbReference>
<dbReference type="InterPro" id="IPR050941">
    <property type="entry name" value="CCN"/>
</dbReference>
<evidence type="ECO:0000256" key="11">
    <source>
        <dbReference type="PROSITE-ProRule" id="PRU00039"/>
    </source>
</evidence>
<dbReference type="InterPro" id="IPR036383">
    <property type="entry name" value="TSP1_rpt_sf"/>
</dbReference>
<dbReference type="Pfam" id="PF00219">
    <property type="entry name" value="IGFBP"/>
    <property type="match status" value="1"/>
</dbReference>
<evidence type="ECO:0000256" key="2">
    <source>
        <dbReference type="ARBA" id="ARBA00008125"/>
    </source>
</evidence>
<comment type="subcellular location">
    <subcellularLocation>
        <location evidence="1">Secreted</location>
    </subcellularLocation>
</comment>
<dbReference type="GO" id="GO:2000026">
    <property type="term" value="P:regulation of multicellular organismal development"/>
    <property type="evidence" value="ECO:0007669"/>
    <property type="project" value="UniProtKB-ARBA"/>
</dbReference>
<evidence type="ECO:0000256" key="12">
    <source>
        <dbReference type="SAM" id="MobiDB-lite"/>
    </source>
</evidence>
<dbReference type="GO" id="GO:0009891">
    <property type="term" value="P:positive regulation of biosynthetic process"/>
    <property type="evidence" value="ECO:0007669"/>
    <property type="project" value="UniProtKB-ARBA"/>
</dbReference>
<dbReference type="GO" id="GO:0045597">
    <property type="term" value="P:positive regulation of cell differentiation"/>
    <property type="evidence" value="ECO:0007669"/>
    <property type="project" value="TreeGrafter"/>
</dbReference>
<evidence type="ECO:0000256" key="8">
    <source>
        <dbReference type="ARBA" id="ARBA00039941"/>
    </source>
</evidence>
<evidence type="ECO:0000256" key="4">
    <source>
        <dbReference type="ARBA" id="ARBA00022553"/>
    </source>
</evidence>
<evidence type="ECO:0000256" key="1">
    <source>
        <dbReference type="ARBA" id="ARBA00004613"/>
    </source>
</evidence>
<evidence type="ECO:0000256" key="3">
    <source>
        <dbReference type="ARBA" id="ARBA00022525"/>
    </source>
</evidence>
<dbReference type="InterPro" id="IPR006207">
    <property type="entry name" value="Cys_knot_C"/>
</dbReference>
<dbReference type="InterPro" id="IPR000867">
    <property type="entry name" value="IGFBP-like"/>
</dbReference>
<comment type="caution">
    <text evidence="11">Lacks conserved residue(s) required for the propagation of feature annotation.</text>
</comment>
<dbReference type="GO" id="GO:0019838">
    <property type="term" value="F:growth factor binding"/>
    <property type="evidence" value="ECO:0007669"/>
    <property type="project" value="UniProtKB-KW"/>
</dbReference>
<dbReference type="InterPro" id="IPR017891">
    <property type="entry name" value="Insulin_GF-bd_Cys-rich_CS"/>
</dbReference>
<feature type="compositionally biased region" description="Low complexity" evidence="12">
    <location>
        <begin position="117"/>
        <end position="138"/>
    </location>
</feature>
<dbReference type="PROSITE" id="PS50184">
    <property type="entry name" value="VWFC_2"/>
    <property type="match status" value="1"/>
</dbReference>
<sequence>MAAPRPPGASSAAGHPPARPPAQQAPDFGVPALGAPAGTTAGRKPRGAGGAAAAAGRAESGGAAPRRSPPAPRALRAAPQGRARGRGGRAGRAGGGDPPRQGRRQRPRGRETGRGGAAAPRASRIPGMPRALDAAAARNARRQRRGARGGPAPHIRRSRPPLPQTAPAPLRARRPPPSLAPAPPALDMGSAGTRPALAAALLCLARLVSAAALPGAGRGGGGAARRVASLRCSAAGTHRLPLCSAPQALGSPCPAVCQCPAAVPQCAPGVGLVPDGCGCCKVCAKQLNEDCSRAQPCDHTKGLECNFGASPAALKGICRAQSEGRPCEYNSKIYQNGESFQPNCKHQCTCIDGAVGCIPLCPQELSLPNLGCPSPRLVKVPGQCCEEWVCDEGKDALDELGGFFSKEFGLDDSEGELTRNNELIAIVKGGLKMLPVFGAEPQSRAFENPKCIVQTTSWSQCSKTCGTGISTRVTNDNPDCKLIKETRICEVRPCGEPSYASLKKGKKCTKTKKSPSPVRFTYAGCSSVKKYRPKYCGSCVDGRCCTPQQTRTVKIRFRCDDGETFTKSVMMIQSCRCNYNCPHANEAYPYYRLVNDIHKFRD</sequence>
<keyword evidence="3" id="KW-0964">Secreted</keyword>
<gene>
    <name evidence="16" type="ORF">QYF61_019009</name>
</gene>
<evidence type="ECO:0000313" key="17">
    <source>
        <dbReference type="Proteomes" id="UP001333110"/>
    </source>
</evidence>
<name>A0AAN7RWV0_MYCAM</name>
<dbReference type="GO" id="GO:0005178">
    <property type="term" value="F:integrin binding"/>
    <property type="evidence" value="ECO:0007669"/>
    <property type="project" value="TreeGrafter"/>
</dbReference>
<dbReference type="FunFam" id="2.10.70.10:FF:000015">
    <property type="entry name" value="CYR61 isoform 1"/>
    <property type="match status" value="1"/>
</dbReference>
<dbReference type="GO" id="GO:0051240">
    <property type="term" value="P:positive regulation of multicellular organismal process"/>
    <property type="evidence" value="ECO:0007669"/>
    <property type="project" value="UniProtKB-ARBA"/>
</dbReference>
<accession>A0AAN7RWV0</accession>
<keyword evidence="5" id="KW-0732">Signal</keyword>
<dbReference type="PROSITE" id="PS50092">
    <property type="entry name" value="TSP1"/>
    <property type="match status" value="1"/>
</dbReference>
<dbReference type="InterPro" id="IPR043973">
    <property type="entry name" value="TSP1_CCN"/>
</dbReference>
<dbReference type="GO" id="GO:0007155">
    <property type="term" value="P:cell adhesion"/>
    <property type="evidence" value="ECO:0007669"/>
    <property type="project" value="TreeGrafter"/>
</dbReference>
<evidence type="ECO:0000256" key="10">
    <source>
        <dbReference type="ARBA" id="ARBA00042351"/>
    </source>
</evidence>
<dbReference type="InterPro" id="IPR009030">
    <property type="entry name" value="Growth_fac_rcpt_cys_sf"/>
</dbReference>
<feature type="compositionally biased region" description="Pro residues" evidence="12">
    <location>
        <begin position="175"/>
        <end position="184"/>
    </location>
</feature>
<evidence type="ECO:0000259" key="13">
    <source>
        <dbReference type="PROSITE" id="PS01225"/>
    </source>
</evidence>
<evidence type="ECO:0000259" key="15">
    <source>
        <dbReference type="PROSITE" id="PS51323"/>
    </source>
</evidence>
<feature type="compositionally biased region" description="Low complexity" evidence="12">
    <location>
        <begin position="73"/>
        <end position="82"/>
    </location>
</feature>
<dbReference type="EMBL" id="JAUNZN010000006">
    <property type="protein sequence ID" value="KAK4820067.1"/>
    <property type="molecule type" value="Genomic_DNA"/>
</dbReference>
<dbReference type="InterPro" id="IPR000884">
    <property type="entry name" value="TSP1_rpt"/>
</dbReference>
<organism evidence="16 17">
    <name type="scientific">Mycteria americana</name>
    <name type="common">Wood stork</name>
    <dbReference type="NCBI Taxonomy" id="33587"/>
    <lineage>
        <taxon>Eukaryota</taxon>
        <taxon>Metazoa</taxon>
        <taxon>Chordata</taxon>
        <taxon>Craniata</taxon>
        <taxon>Vertebrata</taxon>
        <taxon>Euteleostomi</taxon>
        <taxon>Archelosauria</taxon>
        <taxon>Archosauria</taxon>
        <taxon>Dinosauria</taxon>
        <taxon>Saurischia</taxon>
        <taxon>Theropoda</taxon>
        <taxon>Coelurosauria</taxon>
        <taxon>Aves</taxon>
        <taxon>Neognathae</taxon>
        <taxon>Neoaves</taxon>
        <taxon>Aequornithes</taxon>
        <taxon>Ciconiiformes</taxon>
        <taxon>Ciconiidae</taxon>
        <taxon>Mycteria</taxon>
    </lineage>
</organism>
<dbReference type="PROSITE" id="PS51323">
    <property type="entry name" value="IGFBP_N_2"/>
    <property type="match status" value="1"/>
</dbReference>
<dbReference type="PANTHER" id="PTHR11348:SF18">
    <property type="entry name" value="CCN FAMILY MEMBER 1"/>
    <property type="match status" value="1"/>
</dbReference>
<feature type="domain" description="IGFBP N-terminal" evidence="15">
    <location>
        <begin position="249"/>
        <end position="321"/>
    </location>
</feature>
<dbReference type="GO" id="GO:0005615">
    <property type="term" value="C:extracellular space"/>
    <property type="evidence" value="ECO:0007669"/>
    <property type="project" value="TreeGrafter"/>
</dbReference>
<dbReference type="Pfam" id="PF19035">
    <property type="entry name" value="TSP1_CCN"/>
    <property type="match status" value="1"/>
</dbReference>
<dbReference type="AlphaFoldDB" id="A0AAN7RWV0"/>
<reference evidence="16 17" key="1">
    <citation type="journal article" date="2023" name="J. Hered.">
        <title>Chromosome-level genome of the wood stork (Mycteria americana) provides insight into avian chromosome evolution.</title>
        <authorList>
            <person name="Flamio R. Jr."/>
            <person name="Ramstad K.M."/>
        </authorList>
    </citation>
    <scope>NUCLEOTIDE SEQUENCE [LARGE SCALE GENOMIC DNA]</scope>
    <source>
        <strain evidence="16">JAX WOST 10</strain>
    </source>
</reference>
<dbReference type="GO" id="GO:0008201">
    <property type="term" value="F:heparin binding"/>
    <property type="evidence" value="ECO:0007669"/>
    <property type="project" value="TreeGrafter"/>
</dbReference>
<dbReference type="SMART" id="SM00209">
    <property type="entry name" value="TSP1"/>
    <property type="match status" value="1"/>
</dbReference>
<dbReference type="SMART" id="SM00214">
    <property type="entry name" value="VWC"/>
    <property type="match status" value="1"/>
</dbReference>
<dbReference type="Pfam" id="PF00093">
    <property type="entry name" value="VWC"/>
    <property type="match status" value="1"/>
</dbReference>
<dbReference type="Gene3D" id="2.20.100.10">
    <property type="entry name" value="Thrombospondin type-1 (TSP1) repeat"/>
    <property type="match status" value="1"/>
</dbReference>
<keyword evidence="7" id="KW-0340">Growth factor binding</keyword>
<keyword evidence="17" id="KW-1185">Reference proteome</keyword>
<dbReference type="GO" id="GO:0010556">
    <property type="term" value="P:regulation of macromolecule biosynthetic process"/>
    <property type="evidence" value="ECO:0007669"/>
    <property type="project" value="UniProtKB-ARBA"/>
</dbReference>
<feature type="region of interest" description="Disordered" evidence="12">
    <location>
        <begin position="1"/>
        <end position="187"/>
    </location>
</feature>
<dbReference type="PROSITE" id="PS00222">
    <property type="entry name" value="IGFBP_N_1"/>
    <property type="match status" value="1"/>
</dbReference>
<evidence type="ECO:0000256" key="9">
    <source>
        <dbReference type="ARBA" id="ARBA00042204"/>
    </source>
</evidence>
<dbReference type="SUPFAM" id="SSF57184">
    <property type="entry name" value="Growth factor receptor domain"/>
    <property type="match status" value="1"/>
</dbReference>
<protein>
    <recommendedName>
        <fullName evidence="8">CCN family member 1</fullName>
    </recommendedName>
    <alternativeName>
        <fullName evidence="10">Cellular communication network factor 1</fullName>
    </alternativeName>
    <alternativeName>
        <fullName evidence="9">Protein CYR61</fullName>
    </alternativeName>
</protein>
<evidence type="ECO:0000256" key="6">
    <source>
        <dbReference type="ARBA" id="ARBA00023157"/>
    </source>
</evidence>
<feature type="domain" description="VWFC" evidence="14">
    <location>
        <begin position="325"/>
        <end position="391"/>
    </location>
</feature>
<dbReference type="Gene3D" id="2.10.70.10">
    <property type="entry name" value="Complement Module, domain 1"/>
    <property type="match status" value="1"/>
</dbReference>
<keyword evidence="6" id="KW-1015">Disulfide bond</keyword>
<dbReference type="FunFam" id="2.20.100.10:FF:000038">
    <property type="entry name" value="CYR61 isoform 1"/>
    <property type="match status" value="1"/>
</dbReference>
<dbReference type="InterPro" id="IPR006208">
    <property type="entry name" value="Glyco_hormone_CN"/>
</dbReference>
<evidence type="ECO:0000256" key="7">
    <source>
        <dbReference type="ARBA" id="ARBA00023183"/>
    </source>
</evidence>
<evidence type="ECO:0000313" key="16">
    <source>
        <dbReference type="EMBL" id="KAK4820067.1"/>
    </source>
</evidence>
<keyword evidence="4" id="KW-0597">Phosphoprotein</keyword>
<dbReference type="GO" id="GO:0031012">
    <property type="term" value="C:extracellular matrix"/>
    <property type="evidence" value="ECO:0007669"/>
    <property type="project" value="TreeGrafter"/>
</dbReference>
<dbReference type="GO" id="GO:0007165">
    <property type="term" value="P:signal transduction"/>
    <property type="evidence" value="ECO:0007669"/>
    <property type="project" value="InterPro"/>
</dbReference>